<comment type="caution">
    <text evidence="1">The sequence shown here is derived from an EMBL/GenBank/DDBJ whole genome shotgun (WGS) entry which is preliminary data.</text>
</comment>
<organism evidence="1 2">
    <name type="scientific">Timema podura</name>
    <name type="common">Walking stick</name>
    <dbReference type="NCBI Taxonomy" id="61482"/>
    <lineage>
        <taxon>Eukaryota</taxon>
        <taxon>Metazoa</taxon>
        <taxon>Ecdysozoa</taxon>
        <taxon>Arthropoda</taxon>
        <taxon>Hexapoda</taxon>
        <taxon>Insecta</taxon>
        <taxon>Pterygota</taxon>
        <taxon>Neoptera</taxon>
        <taxon>Polyneoptera</taxon>
        <taxon>Phasmatodea</taxon>
        <taxon>Timematodea</taxon>
        <taxon>Timematoidea</taxon>
        <taxon>Timematidae</taxon>
        <taxon>Timema</taxon>
    </lineage>
</organism>
<dbReference type="EMBL" id="CAJPIN010002736">
    <property type="protein sequence ID" value="CAG2055656.1"/>
    <property type="molecule type" value="Genomic_DNA"/>
</dbReference>
<evidence type="ECO:0000313" key="1">
    <source>
        <dbReference type="EMBL" id="CAG2055656.1"/>
    </source>
</evidence>
<accession>A0ABN7NIF0</accession>
<keyword evidence="2" id="KW-1185">Reference proteome</keyword>
<sequence length="151" mass="16482">MSDTQTLCSTAPDPPTMATYSSQGSATIIYPSPPVICGTDNAQGWETTIASGMSSAHFQLPISWLLFLAENQAEEEFLEKVYIPFNSQFLVVIVRDGGVALTELSALSGSKLSLYERRHDLHGHVITSTAVDVSNIILLLTYIEAVYNLNR</sequence>
<protein>
    <submittedName>
        <fullName evidence="1">Uncharacterized protein</fullName>
    </submittedName>
</protein>
<gene>
    <name evidence="1" type="ORF">TPAB3V08_LOCUS2656</name>
</gene>
<name>A0ABN7NIF0_TIMPD</name>
<proteinExistence type="predicted"/>
<evidence type="ECO:0000313" key="2">
    <source>
        <dbReference type="Proteomes" id="UP001153148"/>
    </source>
</evidence>
<dbReference type="Proteomes" id="UP001153148">
    <property type="component" value="Unassembled WGS sequence"/>
</dbReference>
<reference evidence="1" key="1">
    <citation type="submission" date="2021-03" db="EMBL/GenBank/DDBJ databases">
        <authorList>
            <person name="Tran Van P."/>
        </authorList>
    </citation>
    <scope>NUCLEOTIDE SEQUENCE</scope>
</reference>